<evidence type="ECO:0000256" key="2">
    <source>
        <dbReference type="ARBA" id="ARBA00022448"/>
    </source>
</evidence>
<comment type="subcellular location">
    <subcellularLocation>
        <location evidence="1 7">Cell membrane</location>
        <topology evidence="1 7">Multi-pass membrane protein</topology>
    </subcellularLocation>
</comment>
<evidence type="ECO:0000313" key="10">
    <source>
        <dbReference type="Proteomes" id="UP000431901"/>
    </source>
</evidence>
<evidence type="ECO:0000256" key="1">
    <source>
        <dbReference type="ARBA" id="ARBA00004651"/>
    </source>
</evidence>
<dbReference type="InterPro" id="IPR035906">
    <property type="entry name" value="MetI-like_sf"/>
</dbReference>
<dbReference type="CDD" id="cd06261">
    <property type="entry name" value="TM_PBP2"/>
    <property type="match status" value="1"/>
</dbReference>
<evidence type="ECO:0000259" key="8">
    <source>
        <dbReference type="PROSITE" id="PS50928"/>
    </source>
</evidence>
<dbReference type="PANTHER" id="PTHR43163:SF6">
    <property type="entry name" value="DIPEPTIDE TRANSPORT SYSTEM PERMEASE PROTEIN DPPB-RELATED"/>
    <property type="match status" value="1"/>
</dbReference>
<gene>
    <name evidence="9" type="ORF">GQ466_17205</name>
</gene>
<dbReference type="Proteomes" id="UP000431901">
    <property type="component" value="Unassembled WGS sequence"/>
</dbReference>
<comment type="similarity">
    <text evidence="7">Belongs to the binding-protein-dependent transport system permease family.</text>
</comment>
<evidence type="ECO:0000256" key="4">
    <source>
        <dbReference type="ARBA" id="ARBA00022692"/>
    </source>
</evidence>
<sequence length="314" mass="33490">MYRFIARRLGSGVVLIAALATLTFFLLYLGAGDRIARQLLGEDADDAAVRAKEHELGLDRPIWTQFGHWASGAVHGDLGTSWFNGQDVRTAILSRLSVTVTLVIGSTLLTVVLATVLGVVAATRGGWVDRVVQFLGVLGHAVPNFLISLGLVTLFAISLHWFRPTGYVRFADSPQLWLSSITLPVLALTINGVSGVVQQVRGSVLDELGRDYVRTLRSRGLPESRVVYRHVLRNAAGPALSFLGVQVVGLLGGAVIIEQVFAIPGLGQVAVTATGQGDIPLVMGLVVVSAVLVVLVNLLVDLVQGWLNPKVRLG</sequence>
<dbReference type="GO" id="GO:0055085">
    <property type="term" value="P:transmembrane transport"/>
    <property type="evidence" value="ECO:0007669"/>
    <property type="project" value="InterPro"/>
</dbReference>
<feature type="transmembrane region" description="Helical" evidence="7">
    <location>
        <begin position="239"/>
        <end position="261"/>
    </location>
</feature>
<evidence type="ECO:0000256" key="7">
    <source>
        <dbReference type="RuleBase" id="RU363032"/>
    </source>
</evidence>
<accession>A0A6I4WBW4</accession>
<organism evidence="9 10">
    <name type="scientific">Actinomadura rayongensis</name>
    <dbReference type="NCBI Taxonomy" id="1429076"/>
    <lineage>
        <taxon>Bacteria</taxon>
        <taxon>Bacillati</taxon>
        <taxon>Actinomycetota</taxon>
        <taxon>Actinomycetes</taxon>
        <taxon>Streptosporangiales</taxon>
        <taxon>Thermomonosporaceae</taxon>
        <taxon>Actinomadura</taxon>
    </lineage>
</organism>
<dbReference type="OrthoDB" id="9778910at2"/>
<dbReference type="Pfam" id="PF19300">
    <property type="entry name" value="BPD_transp_1_N"/>
    <property type="match status" value="1"/>
</dbReference>
<evidence type="ECO:0000256" key="5">
    <source>
        <dbReference type="ARBA" id="ARBA00022989"/>
    </source>
</evidence>
<dbReference type="EMBL" id="WUTW01000003">
    <property type="protein sequence ID" value="MXQ65765.1"/>
    <property type="molecule type" value="Genomic_DNA"/>
</dbReference>
<dbReference type="GO" id="GO:0005886">
    <property type="term" value="C:plasma membrane"/>
    <property type="evidence" value="ECO:0007669"/>
    <property type="project" value="UniProtKB-SubCell"/>
</dbReference>
<dbReference type="SUPFAM" id="SSF161098">
    <property type="entry name" value="MetI-like"/>
    <property type="match status" value="1"/>
</dbReference>
<dbReference type="Gene3D" id="1.10.3720.10">
    <property type="entry name" value="MetI-like"/>
    <property type="match status" value="1"/>
</dbReference>
<keyword evidence="10" id="KW-1185">Reference proteome</keyword>
<reference evidence="9 10" key="1">
    <citation type="submission" date="2019-12" db="EMBL/GenBank/DDBJ databases">
        <title>Nocardia macrotermitis sp. nov. and Nocardia aurantia sp. nov., isolated from the gut of the fungus growing-termite Macrotermes natalensis.</title>
        <authorList>
            <person name="Christine B."/>
            <person name="Rene B."/>
        </authorList>
    </citation>
    <scope>NUCLEOTIDE SEQUENCE [LARGE SCALE GENOMIC DNA]</scope>
    <source>
        <strain evidence="9 10">DSM 102126</strain>
    </source>
</reference>
<comment type="caution">
    <text evidence="9">The sequence shown here is derived from an EMBL/GenBank/DDBJ whole genome shotgun (WGS) entry which is preliminary data.</text>
</comment>
<dbReference type="Pfam" id="PF00528">
    <property type="entry name" value="BPD_transp_1"/>
    <property type="match status" value="1"/>
</dbReference>
<protein>
    <submittedName>
        <fullName evidence="9">ABC transporter permease subunit</fullName>
    </submittedName>
</protein>
<keyword evidence="4 7" id="KW-0812">Transmembrane</keyword>
<dbReference type="AlphaFoldDB" id="A0A6I4WBW4"/>
<feature type="domain" description="ABC transmembrane type-1" evidence="8">
    <location>
        <begin position="96"/>
        <end position="304"/>
    </location>
</feature>
<dbReference type="RefSeq" id="WP_161103988.1">
    <property type="nucleotide sequence ID" value="NZ_JBHLYI010000004.1"/>
</dbReference>
<keyword evidence="2 7" id="KW-0813">Transport</keyword>
<feature type="transmembrane region" description="Helical" evidence="7">
    <location>
        <begin position="12"/>
        <end position="31"/>
    </location>
</feature>
<feature type="transmembrane region" description="Helical" evidence="7">
    <location>
        <begin position="281"/>
        <end position="303"/>
    </location>
</feature>
<dbReference type="PROSITE" id="PS50928">
    <property type="entry name" value="ABC_TM1"/>
    <property type="match status" value="1"/>
</dbReference>
<name>A0A6I4WBW4_9ACTN</name>
<keyword evidence="5 7" id="KW-1133">Transmembrane helix</keyword>
<feature type="transmembrane region" description="Helical" evidence="7">
    <location>
        <begin position="177"/>
        <end position="197"/>
    </location>
</feature>
<dbReference type="InterPro" id="IPR000515">
    <property type="entry name" value="MetI-like"/>
</dbReference>
<feature type="transmembrane region" description="Helical" evidence="7">
    <location>
        <begin position="134"/>
        <end position="157"/>
    </location>
</feature>
<evidence type="ECO:0000313" key="9">
    <source>
        <dbReference type="EMBL" id="MXQ65765.1"/>
    </source>
</evidence>
<dbReference type="PANTHER" id="PTHR43163">
    <property type="entry name" value="DIPEPTIDE TRANSPORT SYSTEM PERMEASE PROTEIN DPPB-RELATED"/>
    <property type="match status" value="1"/>
</dbReference>
<dbReference type="InterPro" id="IPR045621">
    <property type="entry name" value="BPD_transp_1_N"/>
</dbReference>
<evidence type="ECO:0000256" key="6">
    <source>
        <dbReference type="ARBA" id="ARBA00023136"/>
    </source>
</evidence>
<evidence type="ECO:0000256" key="3">
    <source>
        <dbReference type="ARBA" id="ARBA00022475"/>
    </source>
</evidence>
<feature type="transmembrane region" description="Helical" evidence="7">
    <location>
        <begin position="98"/>
        <end position="122"/>
    </location>
</feature>
<proteinExistence type="inferred from homology"/>
<keyword evidence="3" id="KW-1003">Cell membrane</keyword>
<keyword evidence="6 7" id="KW-0472">Membrane</keyword>